<dbReference type="InterPro" id="IPR008278">
    <property type="entry name" value="4-PPantetheinyl_Trfase_dom"/>
</dbReference>
<evidence type="ECO:0000313" key="4">
    <source>
        <dbReference type="EMBL" id="KAF2455097.1"/>
    </source>
</evidence>
<keyword evidence="5" id="KW-1185">Reference proteome</keyword>
<sequence>MPLRPFPWPLRVGTDICYVPRIHQLITRGTQGRQQANLNPERFSRFLRKLFGNHEIRAFQARWPNADEALQNGRTYEMAQYIAARWAAKEAVIKANAPRKLGFHDIVIAKNDFREPIAIVLDKPWTRGLLCKPVNDIEERDSSHFIQCSDSDRPESGSENARKNHDRLNLESEGLHGQIARLSISHDGEYVTAACLAACEA</sequence>
<evidence type="ECO:0000313" key="5">
    <source>
        <dbReference type="Proteomes" id="UP000799766"/>
    </source>
</evidence>
<dbReference type="EMBL" id="MU001688">
    <property type="protein sequence ID" value="KAF2455097.1"/>
    <property type="molecule type" value="Genomic_DNA"/>
</dbReference>
<feature type="region of interest" description="Disordered" evidence="2">
    <location>
        <begin position="147"/>
        <end position="169"/>
    </location>
</feature>
<reference evidence="4" key="1">
    <citation type="journal article" date="2020" name="Stud. Mycol.">
        <title>101 Dothideomycetes genomes: a test case for predicting lifestyles and emergence of pathogens.</title>
        <authorList>
            <person name="Haridas S."/>
            <person name="Albert R."/>
            <person name="Binder M."/>
            <person name="Bloem J."/>
            <person name="Labutti K."/>
            <person name="Salamov A."/>
            <person name="Andreopoulos B."/>
            <person name="Baker S."/>
            <person name="Barry K."/>
            <person name="Bills G."/>
            <person name="Bluhm B."/>
            <person name="Cannon C."/>
            <person name="Castanera R."/>
            <person name="Culley D."/>
            <person name="Daum C."/>
            <person name="Ezra D."/>
            <person name="Gonzalez J."/>
            <person name="Henrissat B."/>
            <person name="Kuo A."/>
            <person name="Liang C."/>
            <person name="Lipzen A."/>
            <person name="Lutzoni F."/>
            <person name="Magnuson J."/>
            <person name="Mondo S."/>
            <person name="Nolan M."/>
            <person name="Ohm R."/>
            <person name="Pangilinan J."/>
            <person name="Park H.-J."/>
            <person name="Ramirez L."/>
            <person name="Alfaro M."/>
            <person name="Sun H."/>
            <person name="Tritt A."/>
            <person name="Yoshinaga Y."/>
            <person name="Zwiers L.-H."/>
            <person name="Turgeon B."/>
            <person name="Goodwin S."/>
            <person name="Spatafora J."/>
            <person name="Crous P."/>
            <person name="Grigoriev I."/>
        </authorList>
    </citation>
    <scope>NUCLEOTIDE SEQUENCE</scope>
    <source>
        <strain evidence="4">ATCC 16933</strain>
    </source>
</reference>
<dbReference type="GO" id="GO:0000287">
    <property type="term" value="F:magnesium ion binding"/>
    <property type="evidence" value="ECO:0007669"/>
    <property type="project" value="InterPro"/>
</dbReference>
<dbReference type="Proteomes" id="UP000799766">
    <property type="component" value="Unassembled WGS sequence"/>
</dbReference>
<dbReference type="Pfam" id="PF01648">
    <property type="entry name" value="ACPS"/>
    <property type="match status" value="1"/>
</dbReference>
<dbReference type="InterPro" id="IPR037143">
    <property type="entry name" value="4-PPantetheinyl_Trfase_dom_sf"/>
</dbReference>
<dbReference type="Gene3D" id="3.90.470.20">
    <property type="entry name" value="4'-phosphopantetheinyl transferase domain"/>
    <property type="match status" value="1"/>
</dbReference>
<feature type="compositionally biased region" description="Basic and acidic residues" evidence="2">
    <location>
        <begin position="150"/>
        <end position="169"/>
    </location>
</feature>
<name>A0A6A6NUC6_9PEZI</name>
<protein>
    <recommendedName>
        <fullName evidence="3">4'-phosphopantetheinyl transferase domain-containing protein</fullName>
    </recommendedName>
</protein>
<feature type="domain" description="4'-phosphopantetheinyl transferase" evidence="3">
    <location>
        <begin position="12"/>
        <end position="124"/>
    </location>
</feature>
<evidence type="ECO:0000256" key="2">
    <source>
        <dbReference type="SAM" id="MobiDB-lite"/>
    </source>
</evidence>
<keyword evidence="1" id="KW-0808">Transferase</keyword>
<proteinExistence type="predicted"/>
<evidence type="ECO:0000256" key="1">
    <source>
        <dbReference type="ARBA" id="ARBA00022679"/>
    </source>
</evidence>
<dbReference type="OrthoDB" id="15433at2759"/>
<dbReference type="AlphaFoldDB" id="A0A6A6NUC6"/>
<dbReference type="SUPFAM" id="SSF56214">
    <property type="entry name" value="4'-phosphopantetheinyl transferase"/>
    <property type="match status" value="1"/>
</dbReference>
<gene>
    <name evidence="4" type="ORF">BDY21DRAFT_79063</name>
</gene>
<dbReference type="GO" id="GO:0008897">
    <property type="term" value="F:holo-[acyl-carrier-protein] synthase activity"/>
    <property type="evidence" value="ECO:0007669"/>
    <property type="project" value="InterPro"/>
</dbReference>
<organism evidence="4 5">
    <name type="scientific">Lineolata rhizophorae</name>
    <dbReference type="NCBI Taxonomy" id="578093"/>
    <lineage>
        <taxon>Eukaryota</taxon>
        <taxon>Fungi</taxon>
        <taxon>Dikarya</taxon>
        <taxon>Ascomycota</taxon>
        <taxon>Pezizomycotina</taxon>
        <taxon>Dothideomycetes</taxon>
        <taxon>Dothideomycetes incertae sedis</taxon>
        <taxon>Lineolatales</taxon>
        <taxon>Lineolataceae</taxon>
        <taxon>Lineolata</taxon>
    </lineage>
</organism>
<evidence type="ECO:0000259" key="3">
    <source>
        <dbReference type="Pfam" id="PF01648"/>
    </source>
</evidence>
<accession>A0A6A6NUC6</accession>